<dbReference type="GO" id="GO:0006744">
    <property type="term" value="P:ubiquinone biosynthetic process"/>
    <property type="evidence" value="ECO:0007669"/>
    <property type="project" value="UniProtKB-UniRule"/>
</dbReference>
<evidence type="ECO:0000256" key="1">
    <source>
        <dbReference type="ARBA" id="ARBA00004749"/>
    </source>
</evidence>
<dbReference type="OrthoDB" id="275371at2759"/>
<proteinExistence type="inferred from homology"/>
<comment type="similarity">
    <text evidence="8">Belongs to the COQ7 family.</text>
</comment>
<comment type="catalytic activity">
    <reaction evidence="8">
        <text>a 5-methoxy-2-methyl-3-(all-trans-polyprenyl)benzene-1,4-diol + AH2 + O2 = a 3-demethylubiquinol + A + H2O</text>
        <dbReference type="Rhea" id="RHEA:50908"/>
        <dbReference type="Rhea" id="RHEA-COMP:10859"/>
        <dbReference type="Rhea" id="RHEA-COMP:10914"/>
        <dbReference type="ChEBI" id="CHEBI:13193"/>
        <dbReference type="ChEBI" id="CHEBI:15377"/>
        <dbReference type="ChEBI" id="CHEBI:15379"/>
        <dbReference type="ChEBI" id="CHEBI:17499"/>
        <dbReference type="ChEBI" id="CHEBI:84167"/>
        <dbReference type="ChEBI" id="CHEBI:84422"/>
        <dbReference type="EC" id="1.14.99.60"/>
    </reaction>
</comment>
<dbReference type="PANTHER" id="PTHR11237:SF4">
    <property type="entry name" value="5-DEMETHOXYUBIQUINONE HYDROXYLASE, MITOCHONDRIAL"/>
    <property type="match status" value="1"/>
</dbReference>
<dbReference type="PANTHER" id="PTHR11237">
    <property type="entry name" value="COENZYME Q10 BIOSYNTHESIS PROTEIN 7"/>
    <property type="match status" value="1"/>
</dbReference>
<evidence type="ECO:0000313" key="10">
    <source>
        <dbReference type="Proteomes" id="UP001151582"/>
    </source>
</evidence>
<organism evidence="9 10">
    <name type="scientific">Dimargaris verticillata</name>
    <dbReference type="NCBI Taxonomy" id="2761393"/>
    <lineage>
        <taxon>Eukaryota</taxon>
        <taxon>Fungi</taxon>
        <taxon>Fungi incertae sedis</taxon>
        <taxon>Zoopagomycota</taxon>
        <taxon>Kickxellomycotina</taxon>
        <taxon>Dimargaritomycetes</taxon>
        <taxon>Dimargaritales</taxon>
        <taxon>Dimargaritaceae</taxon>
        <taxon>Dimargaris</taxon>
    </lineage>
</organism>
<feature type="binding site" evidence="8">
    <location>
        <position position="78"/>
    </location>
    <ligand>
        <name>Fe cation</name>
        <dbReference type="ChEBI" id="CHEBI:24875"/>
        <label>1</label>
    </ligand>
</feature>
<dbReference type="EC" id="1.14.99.60" evidence="8"/>
<name>A0A9W8EGA1_9FUNG</name>
<comment type="function">
    <text evidence="8">Catalyzes the hydroxylation of 2-polyprenyl-3-methyl-6-methoxy-1,4-benzoquinol (DMQH2) during ubiquinone biosynthesis. Has also a structural role in the COQ enzyme complex, stabilizing other COQ polypeptides.</text>
</comment>
<feature type="binding site" evidence="8">
    <location>
        <position position="197"/>
    </location>
    <ligand>
        <name>Fe cation</name>
        <dbReference type="ChEBI" id="CHEBI:24875"/>
        <label>1</label>
    </ligand>
</feature>
<comment type="subcellular location">
    <subcellularLocation>
        <location evidence="8">Mitochondrion inner membrane</location>
        <topology evidence="8">Peripheral membrane protein</topology>
        <orientation evidence="8">Matrix side</orientation>
    </subcellularLocation>
</comment>
<evidence type="ECO:0000256" key="5">
    <source>
        <dbReference type="ARBA" id="ARBA00023004"/>
    </source>
</evidence>
<reference evidence="9" key="1">
    <citation type="submission" date="2022-07" db="EMBL/GenBank/DDBJ databases">
        <title>Phylogenomic reconstructions and comparative analyses of Kickxellomycotina fungi.</title>
        <authorList>
            <person name="Reynolds N.K."/>
            <person name="Stajich J.E."/>
            <person name="Barry K."/>
            <person name="Grigoriev I.V."/>
            <person name="Crous P."/>
            <person name="Smith M.E."/>
        </authorList>
    </citation>
    <scope>NUCLEOTIDE SEQUENCE</scope>
    <source>
        <strain evidence="9">RSA 567</strain>
    </source>
</reference>
<keyword evidence="8" id="KW-0999">Mitochondrion inner membrane</keyword>
<keyword evidence="9" id="KW-0830">Ubiquinone</keyword>
<dbReference type="GO" id="GO:0046872">
    <property type="term" value="F:metal ion binding"/>
    <property type="evidence" value="ECO:0007669"/>
    <property type="project" value="UniProtKB-KW"/>
</dbReference>
<dbReference type="InterPro" id="IPR009078">
    <property type="entry name" value="Ferritin-like_SF"/>
</dbReference>
<dbReference type="SUPFAM" id="SSF47240">
    <property type="entry name" value="Ferritin-like"/>
    <property type="match status" value="1"/>
</dbReference>
<keyword evidence="7 8" id="KW-0472">Membrane</keyword>
<evidence type="ECO:0000256" key="7">
    <source>
        <dbReference type="ARBA" id="ARBA00023136"/>
    </source>
</evidence>
<dbReference type="Proteomes" id="UP001151582">
    <property type="component" value="Unassembled WGS sequence"/>
</dbReference>
<gene>
    <name evidence="8 9" type="primary">COQ7</name>
    <name evidence="9" type="ORF">H4R34_000034</name>
</gene>
<keyword evidence="3 8" id="KW-0479">Metal-binding</keyword>
<evidence type="ECO:0000256" key="4">
    <source>
        <dbReference type="ARBA" id="ARBA00023002"/>
    </source>
</evidence>
<comment type="cofactor">
    <cofactor evidence="8">
        <name>Fe cation</name>
        <dbReference type="ChEBI" id="CHEBI:24875"/>
    </cofactor>
    <text evidence="8">Binds 2 iron ions per subunit.</text>
</comment>
<comment type="subunit">
    <text evidence="8">Component of a multi-subunit COQ enzyme complex, composed of at least COQ3, COQ4, COQ5, COQ6, COQ7 and COQ9.</text>
</comment>
<keyword evidence="2 8" id="KW-0831">Ubiquinone biosynthesis</keyword>
<comment type="pathway">
    <text evidence="1 8">Cofactor biosynthesis; ubiquinone biosynthesis.</text>
</comment>
<feature type="binding site" evidence="8">
    <location>
        <position position="112"/>
    </location>
    <ligand>
        <name>Fe cation</name>
        <dbReference type="ChEBI" id="CHEBI:24875"/>
        <label>1</label>
    </ligand>
</feature>
<evidence type="ECO:0000256" key="6">
    <source>
        <dbReference type="ARBA" id="ARBA00023033"/>
    </source>
</evidence>
<keyword evidence="4 8" id="KW-0560">Oxidoreductase</keyword>
<dbReference type="InterPro" id="IPR011566">
    <property type="entry name" value="Ubq_synth_Coq7"/>
</dbReference>
<accession>A0A9W8EGA1</accession>
<evidence type="ECO:0000256" key="2">
    <source>
        <dbReference type="ARBA" id="ARBA00022688"/>
    </source>
</evidence>
<protein>
    <recommendedName>
        <fullName evidence="8">5-demethoxyubiquinone hydroxylase, mitochondrial</fullName>
        <shortName evidence="8">DMQ hydroxylase</shortName>
        <ecNumber evidence="8">1.14.99.60</ecNumber>
    </recommendedName>
    <alternativeName>
        <fullName evidence="8">Ubiquinone biosynthesis monooxygenase COQ7</fullName>
    </alternativeName>
</protein>
<dbReference type="HAMAP" id="MF_01658">
    <property type="entry name" value="COQ7"/>
    <property type="match status" value="1"/>
</dbReference>
<keyword evidence="5 8" id="KW-0408">Iron</keyword>
<evidence type="ECO:0000256" key="3">
    <source>
        <dbReference type="ARBA" id="ARBA00022723"/>
    </source>
</evidence>
<dbReference type="Gene3D" id="1.20.1260.10">
    <property type="match status" value="1"/>
</dbReference>
<dbReference type="Pfam" id="PF03232">
    <property type="entry name" value="COQ7"/>
    <property type="match status" value="1"/>
</dbReference>
<feature type="binding site" evidence="8">
    <location>
        <position position="200"/>
    </location>
    <ligand>
        <name>Fe cation</name>
        <dbReference type="ChEBI" id="CHEBI:24875"/>
        <label>2</label>
    </ligand>
</feature>
<dbReference type="GO" id="GO:0016709">
    <property type="term" value="F:oxidoreductase activity, acting on paired donors, with incorporation or reduction of molecular oxygen, NAD(P)H as one donor, and incorporation of one atom of oxygen"/>
    <property type="evidence" value="ECO:0007669"/>
    <property type="project" value="UniProtKB-UniRule"/>
</dbReference>
<feature type="binding site" evidence="8">
    <location>
        <position position="161"/>
    </location>
    <ligand>
        <name>Fe cation</name>
        <dbReference type="ChEBI" id="CHEBI:24875"/>
        <label>2</label>
    </ligand>
</feature>
<feature type="binding site" evidence="8">
    <location>
        <position position="197"/>
    </location>
    <ligand>
        <name>Fe cation</name>
        <dbReference type="ChEBI" id="CHEBI:24875"/>
        <label>2</label>
    </ligand>
</feature>
<evidence type="ECO:0000313" key="9">
    <source>
        <dbReference type="EMBL" id="KAJ1985380.1"/>
    </source>
</evidence>
<dbReference type="CDD" id="cd01042">
    <property type="entry name" value="DMQH"/>
    <property type="match status" value="1"/>
</dbReference>
<dbReference type="InterPro" id="IPR012347">
    <property type="entry name" value="Ferritin-like"/>
</dbReference>
<sequence length="236" mass="26991">MLRQRLVRGLWSCSRVQAPTLPGLSARWQSTSTTTESADSLAAKYSKYQTSLREIWPRLNDRQKELLSSMLRVNQAGEIGANYIYMGQHAVFRSNPKLGPLIEHMWEQEKKHLYVFDNFIGNNRVRPTMLRPMWVTAGYMLGLGTALVGKEAAMACTEAVETVIGNHYDDQLRELLKIDHPEVENLRQIIKEFRDDELEHLDTAVEHDAHQAPVYRGLSEVIKQGCKVCIEIAKRV</sequence>
<dbReference type="GO" id="GO:0031314">
    <property type="term" value="C:extrinsic component of mitochondrial inner membrane"/>
    <property type="evidence" value="ECO:0007669"/>
    <property type="project" value="UniProtKB-UniRule"/>
</dbReference>
<evidence type="ECO:0000256" key="8">
    <source>
        <dbReference type="HAMAP-Rule" id="MF_03194"/>
    </source>
</evidence>
<keyword evidence="6 8" id="KW-0503">Monooxygenase</keyword>
<feature type="binding site" evidence="8">
    <location>
        <position position="109"/>
    </location>
    <ligand>
        <name>Fe cation</name>
        <dbReference type="ChEBI" id="CHEBI:24875"/>
        <label>2</label>
    </ligand>
</feature>
<comment type="caution">
    <text evidence="9">The sequence shown here is derived from an EMBL/GenBank/DDBJ whole genome shotgun (WGS) entry which is preliminary data.</text>
</comment>
<keyword evidence="10" id="KW-1185">Reference proteome</keyword>
<keyword evidence="8" id="KW-0496">Mitochondrion</keyword>
<dbReference type="EMBL" id="JANBQB010000001">
    <property type="protein sequence ID" value="KAJ1985380.1"/>
    <property type="molecule type" value="Genomic_DNA"/>
</dbReference>
<dbReference type="AlphaFoldDB" id="A0A9W8EGA1"/>
<feature type="binding site" evidence="8">
    <location>
        <position position="109"/>
    </location>
    <ligand>
        <name>Fe cation</name>
        <dbReference type="ChEBI" id="CHEBI:24875"/>
        <label>1</label>
    </ligand>
</feature>
<dbReference type="GO" id="GO:0008682">
    <property type="term" value="F:3-demethoxyubiquinol 3-hydroxylase activity"/>
    <property type="evidence" value="ECO:0007669"/>
    <property type="project" value="UniProtKB-EC"/>
</dbReference>